<evidence type="ECO:0000256" key="5">
    <source>
        <dbReference type="RuleBase" id="RU361277"/>
    </source>
</evidence>
<keyword evidence="3 5" id="KW-0862">Zinc</keyword>
<evidence type="ECO:0000259" key="7">
    <source>
        <dbReference type="Pfam" id="PF08240"/>
    </source>
</evidence>
<dbReference type="Proteomes" id="UP000886653">
    <property type="component" value="Unassembled WGS sequence"/>
</dbReference>
<dbReference type="GO" id="GO:0008270">
    <property type="term" value="F:zinc ion binding"/>
    <property type="evidence" value="ECO:0007669"/>
    <property type="project" value="InterPro"/>
</dbReference>
<dbReference type="SUPFAM" id="SSF50129">
    <property type="entry name" value="GroES-like"/>
    <property type="match status" value="1"/>
</dbReference>
<dbReference type="CDD" id="cd05283">
    <property type="entry name" value="CAD1"/>
    <property type="match status" value="1"/>
</dbReference>
<dbReference type="OrthoDB" id="1879366at2759"/>
<dbReference type="InterPro" id="IPR036291">
    <property type="entry name" value="NAD(P)-bd_dom_sf"/>
</dbReference>
<evidence type="ECO:0000256" key="3">
    <source>
        <dbReference type="ARBA" id="ARBA00022833"/>
    </source>
</evidence>
<feature type="domain" description="Alcohol dehydrogenase-like N-terminal" evidence="7">
    <location>
        <begin position="36"/>
        <end position="154"/>
    </location>
</feature>
<evidence type="ECO:0000313" key="8">
    <source>
        <dbReference type="EMBL" id="KAG0148213.1"/>
    </source>
</evidence>
<gene>
    <name evidence="8" type="ORF">CROQUDRAFT_670034</name>
</gene>
<dbReference type="InterPro" id="IPR013149">
    <property type="entry name" value="ADH-like_C"/>
</dbReference>
<dbReference type="InterPro" id="IPR013154">
    <property type="entry name" value="ADH-like_N"/>
</dbReference>
<name>A0A9P6NLH5_9BASI</name>
<organism evidence="8 9">
    <name type="scientific">Cronartium quercuum f. sp. fusiforme G11</name>
    <dbReference type="NCBI Taxonomy" id="708437"/>
    <lineage>
        <taxon>Eukaryota</taxon>
        <taxon>Fungi</taxon>
        <taxon>Dikarya</taxon>
        <taxon>Basidiomycota</taxon>
        <taxon>Pucciniomycotina</taxon>
        <taxon>Pucciniomycetes</taxon>
        <taxon>Pucciniales</taxon>
        <taxon>Coleosporiaceae</taxon>
        <taxon>Cronartium</taxon>
    </lineage>
</organism>
<keyword evidence="4" id="KW-0560">Oxidoreductase</keyword>
<dbReference type="PANTHER" id="PTHR42683">
    <property type="entry name" value="ALDEHYDE REDUCTASE"/>
    <property type="match status" value="1"/>
</dbReference>
<dbReference type="InterPro" id="IPR002328">
    <property type="entry name" value="ADH_Zn_CS"/>
</dbReference>
<dbReference type="InterPro" id="IPR011032">
    <property type="entry name" value="GroES-like_sf"/>
</dbReference>
<dbReference type="FunFam" id="3.40.50.720:FF:000022">
    <property type="entry name" value="Cinnamyl alcohol dehydrogenase"/>
    <property type="match status" value="1"/>
</dbReference>
<evidence type="ECO:0000259" key="6">
    <source>
        <dbReference type="Pfam" id="PF00107"/>
    </source>
</evidence>
<dbReference type="GO" id="GO:0016616">
    <property type="term" value="F:oxidoreductase activity, acting on the CH-OH group of donors, NAD or NADP as acceptor"/>
    <property type="evidence" value="ECO:0007669"/>
    <property type="project" value="InterPro"/>
</dbReference>
<dbReference type="SUPFAM" id="SSF51735">
    <property type="entry name" value="NAD(P)-binding Rossmann-fold domains"/>
    <property type="match status" value="1"/>
</dbReference>
<keyword evidence="9" id="KW-1185">Reference proteome</keyword>
<dbReference type="Pfam" id="PF08240">
    <property type="entry name" value="ADH_N"/>
    <property type="match status" value="1"/>
</dbReference>
<comment type="cofactor">
    <cofactor evidence="1 5">
        <name>Zn(2+)</name>
        <dbReference type="ChEBI" id="CHEBI:29105"/>
    </cofactor>
</comment>
<evidence type="ECO:0000256" key="4">
    <source>
        <dbReference type="ARBA" id="ARBA00023002"/>
    </source>
</evidence>
<dbReference type="EMBL" id="MU167239">
    <property type="protein sequence ID" value="KAG0148213.1"/>
    <property type="molecule type" value="Genomic_DNA"/>
</dbReference>
<dbReference type="InterPro" id="IPR047109">
    <property type="entry name" value="CAD-like"/>
</dbReference>
<dbReference type="AlphaFoldDB" id="A0A9P6NLH5"/>
<dbReference type="Pfam" id="PF00107">
    <property type="entry name" value="ADH_zinc_N"/>
    <property type="match status" value="1"/>
</dbReference>
<evidence type="ECO:0000256" key="2">
    <source>
        <dbReference type="ARBA" id="ARBA00022723"/>
    </source>
</evidence>
<evidence type="ECO:0000313" key="9">
    <source>
        <dbReference type="Proteomes" id="UP000886653"/>
    </source>
</evidence>
<comment type="similarity">
    <text evidence="5">Belongs to the zinc-containing alcohol dehydrogenase family.</text>
</comment>
<keyword evidence="2 5" id="KW-0479">Metal-binding</keyword>
<dbReference type="Gene3D" id="3.40.50.720">
    <property type="entry name" value="NAD(P)-binding Rossmann-like Domain"/>
    <property type="match status" value="1"/>
</dbReference>
<sequence>MISIPEQFTGYAALDEKSGKNLDLEIYKYTPQKWHEGLVDIKITHSSICGSCIHTLTNGWPIPTNYPAICGHEIVGEIVRAGQYSGHKLGSRVGVGAQAGGCGSCEFCKNDQDPFCLKGLIGTYQSKWEDGSQTQGGFANYIRVQGKFAIEIPEGLSSETAAPMFCAGVTTYNPIKGGGAGPGKKVAIVGIGGLGHLGLQWAKALGAETFAISHSDSKLKDAEKLGVKKENFIIAKDEEETGNKWEDSFDLIVCTSFQKELPIEKLYFKILRPGGRLTIVGLPEEKIPAFFGQTLIVKGISFGGSIIGPPVLIKEMLEVAVKHNVRSWTSTHPMNEISQKCKDMQNGKARYRFVMTN</sequence>
<dbReference type="Gene3D" id="3.90.180.10">
    <property type="entry name" value="Medium-chain alcohol dehydrogenases, catalytic domain"/>
    <property type="match status" value="1"/>
</dbReference>
<evidence type="ECO:0000256" key="1">
    <source>
        <dbReference type="ARBA" id="ARBA00001947"/>
    </source>
</evidence>
<feature type="domain" description="Alcohol dehydrogenase-like C-terminal" evidence="6">
    <location>
        <begin position="193"/>
        <end position="318"/>
    </location>
</feature>
<reference evidence="8" key="1">
    <citation type="submission" date="2013-11" db="EMBL/GenBank/DDBJ databases">
        <title>Genome sequence of the fusiform rust pathogen reveals effectors for host alternation and coevolution with pine.</title>
        <authorList>
            <consortium name="DOE Joint Genome Institute"/>
            <person name="Smith K."/>
            <person name="Pendleton A."/>
            <person name="Kubisiak T."/>
            <person name="Anderson C."/>
            <person name="Salamov A."/>
            <person name="Aerts A."/>
            <person name="Riley R."/>
            <person name="Clum A."/>
            <person name="Lindquist E."/>
            <person name="Ence D."/>
            <person name="Campbell M."/>
            <person name="Kronenberg Z."/>
            <person name="Feau N."/>
            <person name="Dhillon B."/>
            <person name="Hamelin R."/>
            <person name="Burleigh J."/>
            <person name="Smith J."/>
            <person name="Yandell M."/>
            <person name="Nelson C."/>
            <person name="Grigoriev I."/>
            <person name="Davis J."/>
        </authorList>
    </citation>
    <scope>NUCLEOTIDE SEQUENCE</scope>
    <source>
        <strain evidence="8">G11</strain>
    </source>
</reference>
<comment type="caution">
    <text evidence="8">The sequence shown here is derived from an EMBL/GenBank/DDBJ whole genome shotgun (WGS) entry which is preliminary data.</text>
</comment>
<protein>
    <submittedName>
        <fullName evidence="8">Uncharacterized protein</fullName>
    </submittedName>
</protein>
<dbReference type="PROSITE" id="PS00059">
    <property type="entry name" value="ADH_ZINC"/>
    <property type="match status" value="1"/>
</dbReference>
<accession>A0A9P6NLH5</accession>
<proteinExistence type="inferred from homology"/>